<feature type="compositionally biased region" description="Polar residues" evidence="1">
    <location>
        <begin position="1"/>
        <end position="10"/>
    </location>
</feature>
<name>A0AAE0LXN3_9PEZI</name>
<evidence type="ECO:0000313" key="3">
    <source>
        <dbReference type="Proteomes" id="UP001278766"/>
    </source>
</evidence>
<reference evidence="2" key="2">
    <citation type="submission" date="2023-06" db="EMBL/GenBank/DDBJ databases">
        <authorList>
            <consortium name="Lawrence Berkeley National Laboratory"/>
            <person name="Haridas S."/>
            <person name="Hensen N."/>
            <person name="Bonometti L."/>
            <person name="Westerberg I."/>
            <person name="Brannstrom I.O."/>
            <person name="Guillou S."/>
            <person name="Cros-Aarteil S."/>
            <person name="Calhoun S."/>
            <person name="Kuo A."/>
            <person name="Mondo S."/>
            <person name="Pangilinan J."/>
            <person name="Riley R."/>
            <person name="Labutti K."/>
            <person name="Andreopoulos B."/>
            <person name="Lipzen A."/>
            <person name="Chen C."/>
            <person name="Yanf M."/>
            <person name="Daum C."/>
            <person name="Ng V."/>
            <person name="Clum A."/>
            <person name="Steindorff A."/>
            <person name="Ohm R."/>
            <person name="Martin F."/>
            <person name="Silar P."/>
            <person name="Natvig D."/>
            <person name="Lalanne C."/>
            <person name="Gautier V."/>
            <person name="Ament-Velasquez S.L."/>
            <person name="Kruys A."/>
            <person name="Hutchinson M.I."/>
            <person name="Powell A.J."/>
            <person name="Barry K."/>
            <person name="Miller A.N."/>
            <person name="Grigoriev I.V."/>
            <person name="Debuchy R."/>
            <person name="Gladieux P."/>
            <person name="Thoren M.H."/>
            <person name="Johannesson H."/>
        </authorList>
    </citation>
    <scope>NUCLEOTIDE SEQUENCE</scope>
    <source>
        <strain evidence="2">CBS 168.71</strain>
    </source>
</reference>
<feature type="region of interest" description="Disordered" evidence="1">
    <location>
        <begin position="185"/>
        <end position="206"/>
    </location>
</feature>
<dbReference type="EMBL" id="JAUEPN010000001">
    <property type="protein sequence ID" value="KAK3301352.1"/>
    <property type="molecule type" value="Genomic_DNA"/>
</dbReference>
<feature type="region of interest" description="Disordered" evidence="1">
    <location>
        <begin position="1"/>
        <end position="165"/>
    </location>
</feature>
<organism evidence="2 3">
    <name type="scientific">Chaetomium fimeti</name>
    <dbReference type="NCBI Taxonomy" id="1854472"/>
    <lineage>
        <taxon>Eukaryota</taxon>
        <taxon>Fungi</taxon>
        <taxon>Dikarya</taxon>
        <taxon>Ascomycota</taxon>
        <taxon>Pezizomycotina</taxon>
        <taxon>Sordariomycetes</taxon>
        <taxon>Sordariomycetidae</taxon>
        <taxon>Sordariales</taxon>
        <taxon>Chaetomiaceae</taxon>
        <taxon>Chaetomium</taxon>
    </lineage>
</organism>
<dbReference type="RefSeq" id="XP_062664866.1">
    <property type="nucleotide sequence ID" value="XM_062806352.1"/>
</dbReference>
<comment type="caution">
    <text evidence="2">The sequence shown here is derived from an EMBL/GenBank/DDBJ whole genome shotgun (WGS) entry which is preliminary data.</text>
</comment>
<feature type="compositionally biased region" description="Basic and acidic residues" evidence="1">
    <location>
        <begin position="124"/>
        <end position="137"/>
    </location>
</feature>
<proteinExistence type="predicted"/>
<accession>A0AAE0LXN3</accession>
<dbReference type="GeneID" id="87843300"/>
<gene>
    <name evidence="2" type="ORF">B0H64DRAFT_438432</name>
</gene>
<keyword evidence="3" id="KW-1185">Reference proteome</keyword>
<protein>
    <submittedName>
        <fullName evidence="2">Uncharacterized protein</fullName>
    </submittedName>
</protein>
<dbReference type="Proteomes" id="UP001278766">
    <property type="component" value="Unassembled WGS sequence"/>
</dbReference>
<evidence type="ECO:0000256" key="1">
    <source>
        <dbReference type="SAM" id="MobiDB-lite"/>
    </source>
</evidence>
<dbReference type="AlphaFoldDB" id="A0AAE0LXN3"/>
<evidence type="ECO:0000313" key="2">
    <source>
        <dbReference type="EMBL" id="KAK3301352.1"/>
    </source>
</evidence>
<sequence>MGKLGNNNSEVDFDGKAALEADAQGTETGATEALDSEGKFTETEGSATTGFDRDDSAAEGTGIVGFDTGGSEMTGTEPLGMDTEGREAEGRGAPGTDTAGSETDGKEAEGSPKLADASKGSKGPRMEAPGKDTEAPTERSGILADTAGPVTAGSEGPGNEAEGRPKLIEIPGKDAEALIVAPGTSTAGGVAEGSTADGTGIEGSPKDRDAAIEGLERPVEELGTEIEGSGIATDGPRLPATAEALALVELAVKRARHCESWIFTPNVAAAPSSWTVTVLV</sequence>
<reference evidence="2" key="1">
    <citation type="journal article" date="2023" name="Mol. Phylogenet. Evol.">
        <title>Genome-scale phylogeny and comparative genomics of the fungal order Sordariales.</title>
        <authorList>
            <person name="Hensen N."/>
            <person name="Bonometti L."/>
            <person name="Westerberg I."/>
            <person name="Brannstrom I.O."/>
            <person name="Guillou S."/>
            <person name="Cros-Aarteil S."/>
            <person name="Calhoun S."/>
            <person name="Haridas S."/>
            <person name="Kuo A."/>
            <person name="Mondo S."/>
            <person name="Pangilinan J."/>
            <person name="Riley R."/>
            <person name="LaButti K."/>
            <person name="Andreopoulos B."/>
            <person name="Lipzen A."/>
            <person name="Chen C."/>
            <person name="Yan M."/>
            <person name="Daum C."/>
            <person name="Ng V."/>
            <person name="Clum A."/>
            <person name="Steindorff A."/>
            <person name="Ohm R.A."/>
            <person name="Martin F."/>
            <person name="Silar P."/>
            <person name="Natvig D.O."/>
            <person name="Lalanne C."/>
            <person name="Gautier V."/>
            <person name="Ament-Velasquez S.L."/>
            <person name="Kruys A."/>
            <person name="Hutchinson M.I."/>
            <person name="Powell A.J."/>
            <person name="Barry K."/>
            <person name="Miller A.N."/>
            <person name="Grigoriev I.V."/>
            <person name="Debuchy R."/>
            <person name="Gladieux P."/>
            <person name="Hiltunen Thoren M."/>
            <person name="Johannesson H."/>
        </authorList>
    </citation>
    <scope>NUCLEOTIDE SEQUENCE</scope>
    <source>
        <strain evidence="2">CBS 168.71</strain>
    </source>
</reference>